<keyword evidence="4" id="KW-1003">Cell membrane</keyword>
<dbReference type="PANTHER" id="PTHR42929">
    <property type="entry name" value="INNER MEMBRANE ABC TRANSPORTER PERMEASE PROTEIN YDCU-RELATED-RELATED"/>
    <property type="match status" value="1"/>
</dbReference>
<dbReference type="GO" id="GO:0005886">
    <property type="term" value="C:plasma membrane"/>
    <property type="evidence" value="ECO:0007669"/>
    <property type="project" value="UniProtKB-SubCell"/>
</dbReference>
<feature type="domain" description="ABC transmembrane type-1" evidence="9">
    <location>
        <begin position="80"/>
        <end position="286"/>
    </location>
</feature>
<dbReference type="AlphaFoldDB" id="A0A1R3U7X7"/>
<dbReference type="SUPFAM" id="SSF161098">
    <property type="entry name" value="MetI-like"/>
    <property type="match status" value="1"/>
</dbReference>
<dbReference type="CDD" id="cd06261">
    <property type="entry name" value="TM_PBP2"/>
    <property type="match status" value="1"/>
</dbReference>
<evidence type="ECO:0000313" key="11">
    <source>
        <dbReference type="Proteomes" id="UP000187891"/>
    </source>
</evidence>
<comment type="subcellular location">
    <subcellularLocation>
        <location evidence="1 8">Cell membrane</location>
        <topology evidence="1 8">Multi-pass membrane protein</topology>
    </subcellularLocation>
</comment>
<feature type="transmembrane region" description="Helical" evidence="8">
    <location>
        <begin position="222"/>
        <end position="255"/>
    </location>
</feature>
<dbReference type="PROSITE" id="PS50928">
    <property type="entry name" value="ABC_TM1"/>
    <property type="match status" value="1"/>
</dbReference>
<evidence type="ECO:0000256" key="5">
    <source>
        <dbReference type="ARBA" id="ARBA00022692"/>
    </source>
</evidence>
<evidence type="ECO:0000256" key="2">
    <source>
        <dbReference type="ARBA" id="ARBA00007069"/>
    </source>
</evidence>
<comment type="similarity">
    <text evidence="2">Belongs to the binding-protein-dependent transport system permease family. CysTW subfamily.</text>
</comment>
<evidence type="ECO:0000256" key="6">
    <source>
        <dbReference type="ARBA" id="ARBA00022989"/>
    </source>
</evidence>
<dbReference type="STRING" id="1907666.DSM25559_4590"/>
<feature type="transmembrane region" description="Helical" evidence="8">
    <location>
        <begin position="75"/>
        <end position="103"/>
    </location>
</feature>
<keyword evidence="7 8" id="KW-0472">Membrane</keyword>
<proteinExistence type="inferred from homology"/>
<dbReference type="InterPro" id="IPR035906">
    <property type="entry name" value="MetI-like_sf"/>
</dbReference>
<gene>
    <name evidence="10" type="primary">potB_3</name>
    <name evidence="10" type="ORF">DSM25559_4590</name>
</gene>
<dbReference type="EMBL" id="FMUE01000016">
    <property type="protein sequence ID" value="SCX34710.1"/>
    <property type="molecule type" value="Genomic_DNA"/>
</dbReference>
<dbReference type="Gene3D" id="1.10.3720.10">
    <property type="entry name" value="MetI-like"/>
    <property type="match status" value="1"/>
</dbReference>
<keyword evidence="3 8" id="KW-0813">Transport</keyword>
<name>A0A1R3U7X7_9HYPH</name>
<evidence type="ECO:0000256" key="3">
    <source>
        <dbReference type="ARBA" id="ARBA00022448"/>
    </source>
</evidence>
<evidence type="ECO:0000256" key="4">
    <source>
        <dbReference type="ARBA" id="ARBA00022475"/>
    </source>
</evidence>
<sequence>MTASSTAHHAPRKMAHILFLSASAKTYSHATALLLLSPATAFLLAGFAYPLAKLVAISMPAMSLKYYLRIFREPLYLDVLLSTVFVAIVVMCASLILGFPVAYAMTRLKKPGATIVTACVLIPLWTSVLIRSYAWIILLQRNGIINQALVSAGLVDGPLRMIYTQGAVILAMTHVLLPFMILPIFAALRAIPNEYVKAARNLGSGPVHAFCKVTVPLSLPGIFAGCVMSFVLALGFYVTPALVGGAGSLMMATLIGQQTIVLLDWPFAAALSTTLLIVTLAVIVAFRKTLSLSKGLTNGI</sequence>
<dbReference type="Proteomes" id="UP000187891">
    <property type="component" value="Unassembled WGS sequence"/>
</dbReference>
<feature type="transmembrane region" description="Helical" evidence="8">
    <location>
        <begin position="34"/>
        <end position="55"/>
    </location>
</feature>
<dbReference type="PANTHER" id="PTHR42929:SF5">
    <property type="entry name" value="ABC TRANSPORTER PERMEASE PROTEIN"/>
    <property type="match status" value="1"/>
</dbReference>
<evidence type="ECO:0000313" key="10">
    <source>
        <dbReference type="EMBL" id="SCX34710.1"/>
    </source>
</evidence>
<evidence type="ECO:0000256" key="7">
    <source>
        <dbReference type="ARBA" id="ARBA00023136"/>
    </source>
</evidence>
<evidence type="ECO:0000256" key="8">
    <source>
        <dbReference type="RuleBase" id="RU363032"/>
    </source>
</evidence>
<evidence type="ECO:0000259" key="9">
    <source>
        <dbReference type="PROSITE" id="PS50928"/>
    </source>
</evidence>
<organism evidence="10 11">
    <name type="scientific">Agrobacterium rosae</name>
    <dbReference type="NCBI Taxonomy" id="1972867"/>
    <lineage>
        <taxon>Bacteria</taxon>
        <taxon>Pseudomonadati</taxon>
        <taxon>Pseudomonadota</taxon>
        <taxon>Alphaproteobacteria</taxon>
        <taxon>Hyphomicrobiales</taxon>
        <taxon>Rhizobiaceae</taxon>
        <taxon>Rhizobium/Agrobacterium group</taxon>
        <taxon>Agrobacterium</taxon>
    </lineage>
</organism>
<feature type="transmembrane region" description="Helical" evidence="8">
    <location>
        <begin position="167"/>
        <end position="188"/>
    </location>
</feature>
<keyword evidence="5 8" id="KW-0812">Transmembrane</keyword>
<protein>
    <submittedName>
        <fullName evidence="10">Spermidine/putrescine transport system permease protein PotB</fullName>
    </submittedName>
</protein>
<accession>A0A1R3U7X7</accession>
<feature type="transmembrane region" description="Helical" evidence="8">
    <location>
        <begin position="115"/>
        <end position="139"/>
    </location>
</feature>
<reference evidence="11" key="1">
    <citation type="submission" date="2016-10" db="EMBL/GenBank/DDBJ databases">
        <authorList>
            <person name="Wibberg D."/>
        </authorList>
    </citation>
    <scope>NUCLEOTIDE SEQUENCE [LARGE SCALE GENOMIC DNA]</scope>
</reference>
<keyword evidence="6 8" id="KW-1133">Transmembrane helix</keyword>
<feature type="transmembrane region" description="Helical" evidence="8">
    <location>
        <begin position="267"/>
        <end position="286"/>
    </location>
</feature>
<evidence type="ECO:0000256" key="1">
    <source>
        <dbReference type="ARBA" id="ARBA00004651"/>
    </source>
</evidence>
<dbReference type="GO" id="GO:0055085">
    <property type="term" value="P:transmembrane transport"/>
    <property type="evidence" value="ECO:0007669"/>
    <property type="project" value="InterPro"/>
</dbReference>
<dbReference type="InterPro" id="IPR000515">
    <property type="entry name" value="MetI-like"/>
</dbReference>
<dbReference type="Pfam" id="PF00528">
    <property type="entry name" value="BPD_transp_1"/>
    <property type="match status" value="1"/>
</dbReference>